<protein>
    <submittedName>
        <fullName evidence="1">Uncharacterized protein</fullName>
    </submittedName>
</protein>
<gene>
    <name evidence="1" type="ORF">EVAR_48768_1</name>
</gene>
<keyword evidence="2" id="KW-1185">Reference proteome</keyword>
<dbReference type="AlphaFoldDB" id="A0A4C1Y0F2"/>
<dbReference type="Proteomes" id="UP000299102">
    <property type="component" value="Unassembled WGS sequence"/>
</dbReference>
<organism evidence="1 2">
    <name type="scientific">Eumeta variegata</name>
    <name type="common">Bagworm moth</name>
    <name type="synonym">Eumeta japonica</name>
    <dbReference type="NCBI Taxonomy" id="151549"/>
    <lineage>
        <taxon>Eukaryota</taxon>
        <taxon>Metazoa</taxon>
        <taxon>Ecdysozoa</taxon>
        <taxon>Arthropoda</taxon>
        <taxon>Hexapoda</taxon>
        <taxon>Insecta</taxon>
        <taxon>Pterygota</taxon>
        <taxon>Neoptera</taxon>
        <taxon>Endopterygota</taxon>
        <taxon>Lepidoptera</taxon>
        <taxon>Glossata</taxon>
        <taxon>Ditrysia</taxon>
        <taxon>Tineoidea</taxon>
        <taxon>Psychidae</taxon>
        <taxon>Oiketicinae</taxon>
        <taxon>Eumeta</taxon>
    </lineage>
</organism>
<proteinExistence type="predicted"/>
<sequence length="84" mass="9201">MSRAGRLPAADKRRTKAYLATAAARSGAGVAALRRPRDRSALSVNTTATCSRAVKGYVYLSTYFWMKLLILSYNGCKGERCVRP</sequence>
<reference evidence="1 2" key="1">
    <citation type="journal article" date="2019" name="Commun. Biol.">
        <title>The bagworm genome reveals a unique fibroin gene that provides high tensile strength.</title>
        <authorList>
            <person name="Kono N."/>
            <person name="Nakamura H."/>
            <person name="Ohtoshi R."/>
            <person name="Tomita M."/>
            <person name="Numata K."/>
            <person name="Arakawa K."/>
        </authorList>
    </citation>
    <scope>NUCLEOTIDE SEQUENCE [LARGE SCALE GENOMIC DNA]</scope>
</reference>
<evidence type="ECO:0000313" key="1">
    <source>
        <dbReference type="EMBL" id="GBP69741.1"/>
    </source>
</evidence>
<name>A0A4C1Y0F2_EUMVA</name>
<dbReference type="EMBL" id="BGZK01001051">
    <property type="protein sequence ID" value="GBP69741.1"/>
    <property type="molecule type" value="Genomic_DNA"/>
</dbReference>
<evidence type="ECO:0000313" key="2">
    <source>
        <dbReference type="Proteomes" id="UP000299102"/>
    </source>
</evidence>
<comment type="caution">
    <text evidence="1">The sequence shown here is derived from an EMBL/GenBank/DDBJ whole genome shotgun (WGS) entry which is preliminary data.</text>
</comment>
<accession>A0A4C1Y0F2</accession>